<dbReference type="EMBL" id="JAULUE010002048">
    <property type="protein sequence ID" value="KAK5909386.1"/>
    <property type="molecule type" value="Genomic_DNA"/>
</dbReference>
<feature type="compositionally biased region" description="Basic and acidic residues" evidence="1">
    <location>
        <begin position="64"/>
        <end position="83"/>
    </location>
</feature>
<accession>A0AAN8CSD1</accession>
<protein>
    <submittedName>
        <fullName evidence="2">Uncharacterized protein</fullName>
    </submittedName>
</protein>
<name>A0AAN8CSD1_9TELE</name>
<sequence length="83" mass="9048">MRASSSVGKHRENIVMLNDASHREKRQRPCGRLCLFGPASAAAEGCKQLFRSAVPPSGPGQIKDGLDTTRRNSRGREDGDRQA</sequence>
<proteinExistence type="predicted"/>
<evidence type="ECO:0000313" key="3">
    <source>
        <dbReference type="Proteomes" id="UP001335648"/>
    </source>
</evidence>
<dbReference type="AlphaFoldDB" id="A0AAN8CSD1"/>
<dbReference type="Proteomes" id="UP001335648">
    <property type="component" value="Unassembled WGS sequence"/>
</dbReference>
<feature type="region of interest" description="Disordered" evidence="1">
    <location>
        <begin position="51"/>
        <end position="83"/>
    </location>
</feature>
<reference evidence="2 3" key="1">
    <citation type="journal article" date="2023" name="Mol. Biol. Evol.">
        <title>Genomics of Secondarily Temperate Adaptation in the Only Non-Antarctic Icefish.</title>
        <authorList>
            <person name="Rivera-Colon A.G."/>
            <person name="Rayamajhi N."/>
            <person name="Minhas B.F."/>
            <person name="Madrigal G."/>
            <person name="Bilyk K.T."/>
            <person name="Yoon V."/>
            <person name="Hune M."/>
            <person name="Gregory S."/>
            <person name="Cheng C.H.C."/>
            <person name="Catchen J.M."/>
        </authorList>
    </citation>
    <scope>NUCLEOTIDE SEQUENCE [LARGE SCALE GENOMIC DNA]</scope>
    <source>
        <strain evidence="2">JC2023a</strain>
    </source>
</reference>
<comment type="caution">
    <text evidence="2">The sequence shown here is derived from an EMBL/GenBank/DDBJ whole genome shotgun (WGS) entry which is preliminary data.</text>
</comment>
<evidence type="ECO:0000256" key="1">
    <source>
        <dbReference type="SAM" id="MobiDB-lite"/>
    </source>
</evidence>
<organism evidence="2 3">
    <name type="scientific">Champsocephalus esox</name>
    <name type="common">pike icefish</name>
    <dbReference type="NCBI Taxonomy" id="159716"/>
    <lineage>
        <taxon>Eukaryota</taxon>
        <taxon>Metazoa</taxon>
        <taxon>Chordata</taxon>
        <taxon>Craniata</taxon>
        <taxon>Vertebrata</taxon>
        <taxon>Euteleostomi</taxon>
        <taxon>Actinopterygii</taxon>
        <taxon>Neopterygii</taxon>
        <taxon>Teleostei</taxon>
        <taxon>Neoteleostei</taxon>
        <taxon>Acanthomorphata</taxon>
        <taxon>Eupercaria</taxon>
        <taxon>Perciformes</taxon>
        <taxon>Notothenioidei</taxon>
        <taxon>Channichthyidae</taxon>
        <taxon>Champsocephalus</taxon>
    </lineage>
</organism>
<keyword evidence="3" id="KW-1185">Reference proteome</keyword>
<evidence type="ECO:0000313" key="2">
    <source>
        <dbReference type="EMBL" id="KAK5909386.1"/>
    </source>
</evidence>
<feature type="region of interest" description="Disordered" evidence="1">
    <location>
        <begin position="1"/>
        <end position="23"/>
    </location>
</feature>
<gene>
    <name evidence="2" type="ORF">CesoFtcFv8_003320</name>
</gene>